<evidence type="ECO:0008006" key="4">
    <source>
        <dbReference type="Google" id="ProtNLM"/>
    </source>
</evidence>
<dbReference type="Proteomes" id="UP000037510">
    <property type="component" value="Unassembled WGS sequence"/>
</dbReference>
<dbReference type="EMBL" id="JTDY01003931">
    <property type="protein sequence ID" value="KOB68815.1"/>
    <property type="molecule type" value="Genomic_DNA"/>
</dbReference>
<dbReference type="GO" id="GO:0010038">
    <property type="term" value="P:response to metal ion"/>
    <property type="evidence" value="ECO:0007669"/>
    <property type="project" value="InterPro"/>
</dbReference>
<dbReference type="SUPFAM" id="SSF54913">
    <property type="entry name" value="GlnB-like"/>
    <property type="match status" value="1"/>
</dbReference>
<dbReference type="InterPro" id="IPR004323">
    <property type="entry name" value="Ion_tolerance_CutA"/>
</dbReference>
<protein>
    <recommendedName>
        <fullName evidence="4">CutA-like protein</fullName>
    </recommendedName>
</protein>
<dbReference type="InterPro" id="IPR015867">
    <property type="entry name" value="N-reg_PII/ATP_PRibTrfase_C"/>
</dbReference>
<dbReference type="STRING" id="104452.A0A0L7L072"/>
<comment type="similarity">
    <text evidence="1">Belongs to the CutA family.</text>
</comment>
<dbReference type="GO" id="GO:0005507">
    <property type="term" value="F:copper ion binding"/>
    <property type="evidence" value="ECO:0007669"/>
    <property type="project" value="TreeGrafter"/>
</dbReference>
<accession>A0A0L7L072</accession>
<dbReference type="PANTHER" id="PTHR23419:SF8">
    <property type="entry name" value="FI09726P"/>
    <property type="match status" value="1"/>
</dbReference>
<evidence type="ECO:0000313" key="2">
    <source>
        <dbReference type="EMBL" id="KOB68815.1"/>
    </source>
</evidence>
<organism evidence="2 3">
    <name type="scientific">Operophtera brumata</name>
    <name type="common">Winter moth</name>
    <name type="synonym">Phalaena brumata</name>
    <dbReference type="NCBI Taxonomy" id="104452"/>
    <lineage>
        <taxon>Eukaryota</taxon>
        <taxon>Metazoa</taxon>
        <taxon>Ecdysozoa</taxon>
        <taxon>Arthropoda</taxon>
        <taxon>Hexapoda</taxon>
        <taxon>Insecta</taxon>
        <taxon>Pterygota</taxon>
        <taxon>Neoptera</taxon>
        <taxon>Endopterygota</taxon>
        <taxon>Lepidoptera</taxon>
        <taxon>Glossata</taxon>
        <taxon>Ditrysia</taxon>
        <taxon>Geometroidea</taxon>
        <taxon>Geometridae</taxon>
        <taxon>Larentiinae</taxon>
        <taxon>Operophtera</taxon>
    </lineage>
</organism>
<dbReference type="Gene3D" id="3.30.70.120">
    <property type="match status" value="1"/>
</dbReference>
<keyword evidence="3" id="KW-1185">Reference proteome</keyword>
<evidence type="ECO:0000256" key="1">
    <source>
        <dbReference type="ARBA" id="ARBA00010169"/>
    </source>
</evidence>
<evidence type="ECO:0000313" key="3">
    <source>
        <dbReference type="Proteomes" id="UP000037510"/>
    </source>
</evidence>
<dbReference type="InterPro" id="IPR011322">
    <property type="entry name" value="N-reg_PII-like_a/b"/>
</dbReference>
<comment type="caution">
    <text evidence="2">The sequence shown here is derived from an EMBL/GenBank/DDBJ whole genome shotgun (WGS) entry which is preliminary data.</text>
</comment>
<gene>
    <name evidence="2" type="ORF">OBRU01_17757</name>
</gene>
<dbReference type="Pfam" id="PF03091">
    <property type="entry name" value="CutA1"/>
    <property type="match status" value="1"/>
</dbReference>
<proteinExistence type="inferred from homology"/>
<sequence length="155" mass="17554">MQTIFIYQRDIGCNPLVSFPPGYTHKCDQKYVYRTVLIVEGSRTAKLSLTYISDKYSVAYVTVPSPEVGKSIGRGLVKEKLAACVNIIPQVTSIYEWKNEINEDNEVDRLTEYVRSNHPYEVCEVISLPIKNGNPPYLKWIGDNVPETKCSGCKD</sequence>
<dbReference type="AlphaFoldDB" id="A0A0L7L072"/>
<name>A0A0L7L072_OPEBR</name>
<dbReference type="PANTHER" id="PTHR23419">
    <property type="entry name" value="DIVALENT CATION TOLERANCE CUTA-RELATED"/>
    <property type="match status" value="1"/>
</dbReference>
<reference evidence="2 3" key="1">
    <citation type="journal article" date="2015" name="Genome Biol. Evol.">
        <title>The genome of winter moth (Operophtera brumata) provides a genomic perspective on sexual dimorphism and phenology.</title>
        <authorList>
            <person name="Derks M.F."/>
            <person name="Smit S."/>
            <person name="Salis L."/>
            <person name="Schijlen E."/>
            <person name="Bossers A."/>
            <person name="Mateman C."/>
            <person name="Pijl A.S."/>
            <person name="de Ridder D."/>
            <person name="Groenen M.A."/>
            <person name="Visser M.E."/>
            <person name="Megens H.J."/>
        </authorList>
    </citation>
    <scope>NUCLEOTIDE SEQUENCE [LARGE SCALE GENOMIC DNA]</scope>
    <source>
        <strain evidence="2">WM2013NL</strain>
        <tissue evidence="2">Head and thorax</tissue>
    </source>
</reference>